<keyword evidence="6" id="KW-1185">Reference proteome</keyword>
<protein>
    <submittedName>
        <fullName evidence="5">BlaI family transcriptional regulator</fullName>
    </submittedName>
</protein>
<gene>
    <name evidence="5" type="ORF">AMD00_02500</name>
</gene>
<name>A0A0M0LKD8_9BACL</name>
<keyword evidence="3" id="KW-0238">DNA-binding</keyword>
<evidence type="ECO:0000313" key="5">
    <source>
        <dbReference type="EMBL" id="KOO51377.1"/>
    </source>
</evidence>
<comment type="similarity">
    <text evidence="1">Belongs to the BlaI transcriptional regulatory family.</text>
</comment>
<dbReference type="OrthoDB" id="1849040at2"/>
<dbReference type="PATRIC" id="fig|263475.3.peg.835"/>
<dbReference type="RefSeq" id="WP_053415514.1">
    <property type="nucleotide sequence ID" value="NZ_JBNNVA010000001.1"/>
</dbReference>
<evidence type="ECO:0000256" key="3">
    <source>
        <dbReference type="ARBA" id="ARBA00023125"/>
    </source>
</evidence>
<dbReference type="InterPro" id="IPR005650">
    <property type="entry name" value="BlaI_family"/>
</dbReference>
<accession>A0A0M0LKD8</accession>
<dbReference type="Proteomes" id="UP000036867">
    <property type="component" value="Unassembled WGS sequence"/>
</dbReference>
<keyword evidence="4" id="KW-0804">Transcription</keyword>
<dbReference type="InterPro" id="IPR036390">
    <property type="entry name" value="WH_DNA-bd_sf"/>
</dbReference>
<dbReference type="GO" id="GO:0045892">
    <property type="term" value="P:negative regulation of DNA-templated transcription"/>
    <property type="evidence" value="ECO:0007669"/>
    <property type="project" value="InterPro"/>
</dbReference>
<sequence>MQVKLFDSELQVMNILWEEGDLTAKQLTQILNERIGWNKNTTYTVIKKCIKKGAIERIEPNFICHPIIRREQIQEQETTELIDKVFNGSKSLLFASLLDKNKMSASEIDKLKQIVKDLE</sequence>
<dbReference type="EMBL" id="LILB01000001">
    <property type="protein sequence ID" value="KOO51377.1"/>
    <property type="molecule type" value="Genomic_DNA"/>
</dbReference>
<dbReference type="AlphaFoldDB" id="A0A0M0LKD8"/>
<dbReference type="InterPro" id="IPR036388">
    <property type="entry name" value="WH-like_DNA-bd_sf"/>
</dbReference>
<dbReference type="Gene3D" id="1.10.10.10">
    <property type="entry name" value="Winged helix-like DNA-binding domain superfamily/Winged helix DNA-binding domain"/>
    <property type="match status" value="1"/>
</dbReference>
<dbReference type="Pfam" id="PF03965">
    <property type="entry name" value="Penicillinase_R"/>
    <property type="match status" value="1"/>
</dbReference>
<dbReference type="SUPFAM" id="SSF46785">
    <property type="entry name" value="Winged helix' DNA-binding domain"/>
    <property type="match status" value="1"/>
</dbReference>
<dbReference type="GeneID" id="301134985"/>
<dbReference type="GO" id="GO:0003677">
    <property type="term" value="F:DNA binding"/>
    <property type="evidence" value="ECO:0007669"/>
    <property type="project" value="UniProtKB-KW"/>
</dbReference>
<reference evidence="6" key="1">
    <citation type="submission" date="2015-08" db="EMBL/GenBank/DDBJ databases">
        <title>Fjat-10028 dsm 16317.</title>
        <authorList>
            <person name="Liu B."/>
            <person name="Wang J."/>
            <person name="Zhu Y."/>
            <person name="Liu G."/>
            <person name="Chen Q."/>
            <person name="Chen Z."/>
            <person name="Lan J."/>
            <person name="Che J."/>
            <person name="Ge C."/>
            <person name="Shi H."/>
            <person name="Pan Z."/>
            <person name="Liu X."/>
        </authorList>
    </citation>
    <scope>NUCLEOTIDE SEQUENCE [LARGE SCALE GENOMIC DNA]</scope>
    <source>
        <strain evidence="6">DSM 16317</strain>
    </source>
</reference>
<evidence type="ECO:0000256" key="1">
    <source>
        <dbReference type="ARBA" id="ARBA00011046"/>
    </source>
</evidence>
<evidence type="ECO:0000313" key="6">
    <source>
        <dbReference type="Proteomes" id="UP000036867"/>
    </source>
</evidence>
<evidence type="ECO:0000256" key="2">
    <source>
        <dbReference type="ARBA" id="ARBA00023015"/>
    </source>
</evidence>
<organism evidence="5 6">
    <name type="scientific">Viridibacillus arvi</name>
    <dbReference type="NCBI Taxonomy" id="263475"/>
    <lineage>
        <taxon>Bacteria</taxon>
        <taxon>Bacillati</taxon>
        <taxon>Bacillota</taxon>
        <taxon>Bacilli</taxon>
        <taxon>Bacillales</taxon>
        <taxon>Caryophanaceae</taxon>
        <taxon>Viridibacillus</taxon>
    </lineage>
</organism>
<dbReference type="PIRSF" id="PIRSF019455">
    <property type="entry name" value="CopR_AtkY"/>
    <property type="match status" value="1"/>
</dbReference>
<dbReference type="STRING" id="263475.AMD00_02500"/>
<keyword evidence="2" id="KW-0805">Transcription regulation</keyword>
<comment type="caution">
    <text evidence="5">The sequence shown here is derived from an EMBL/GenBank/DDBJ whole genome shotgun (WGS) entry which is preliminary data.</text>
</comment>
<proteinExistence type="inferred from homology"/>
<dbReference type="Gene3D" id="1.10.4040.10">
    <property type="entry name" value="Penicillinase repressor domain"/>
    <property type="match status" value="1"/>
</dbReference>
<evidence type="ECO:0000256" key="4">
    <source>
        <dbReference type="ARBA" id="ARBA00023163"/>
    </source>
</evidence>